<name>A0ABD1QC24_9LAMI</name>
<comment type="similarity">
    <text evidence="1">Belongs to the peptidase C48 family.</text>
</comment>
<keyword evidence="3" id="KW-0378">Hydrolase</keyword>
<dbReference type="GO" id="GO:0008233">
    <property type="term" value="F:peptidase activity"/>
    <property type="evidence" value="ECO:0007669"/>
    <property type="project" value="UniProtKB-KW"/>
</dbReference>
<proteinExistence type="inferred from homology"/>
<keyword evidence="7" id="KW-1185">Reference proteome</keyword>
<dbReference type="GO" id="GO:0006508">
    <property type="term" value="P:proteolysis"/>
    <property type="evidence" value="ECO:0007669"/>
    <property type="project" value="UniProtKB-KW"/>
</dbReference>
<evidence type="ECO:0000256" key="3">
    <source>
        <dbReference type="ARBA" id="ARBA00022801"/>
    </source>
</evidence>
<dbReference type="Pfam" id="PF02902">
    <property type="entry name" value="Peptidase_C48"/>
    <property type="match status" value="1"/>
</dbReference>
<dbReference type="AlphaFoldDB" id="A0ABD1QC24"/>
<keyword evidence="2 6" id="KW-0645">Protease</keyword>
<evidence type="ECO:0000313" key="6">
    <source>
        <dbReference type="EMBL" id="KAL2473763.1"/>
    </source>
</evidence>
<evidence type="ECO:0000313" key="7">
    <source>
        <dbReference type="Proteomes" id="UP001604277"/>
    </source>
</evidence>
<feature type="domain" description="Ubiquitin-like protease family profile" evidence="5">
    <location>
        <begin position="165"/>
        <end position="217"/>
    </location>
</feature>
<dbReference type="InterPro" id="IPR003653">
    <property type="entry name" value="Peptidase_C48_C"/>
</dbReference>
<dbReference type="Proteomes" id="UP001604277">
    <property type="component" value="Unassembled WGS sequence"/>
</dbReference>
<feature type="compositionally biased region" description="Basic residues" evidence="4">
    <location>
        <begin position="8"/>
        <end position="27"/>
    </location>
</feature>
<evidence type="ECO:0000259" key="5">
    <source>
        <dbReference type="Pfam" id="PF02902"/>
    </source>
</evidence>
<evidence type="ECO:0000256" key="4">
    <source>
        <dbReference type="SAM" id="MobiDB-lite"/>
    </source>
</evidence>
<dbReference type="Gene3D" id="3.40.395.10">
    <property type="entry name" value="Adenoviral Proteinase, Chain A"/>
    <property type="match status" value="1"/>
</dbReference>
<organism evidence="6 7">
    <name type="scientific">Forsythia ovata</name>
    <dbReference type="NCBI Taxonomy" id="205694"/>
    <lineage>
        <taxon>Eukaryota</taxon>
        <taxon>Viridiplantae</taxon>
        <taxon>Streptophyta</taxon>
        <taxon>Embryophyta</taxon>
        <taxon>Tracheophyta</taxon>
        <taxon>Spermatophyta</taxon>
        <taxon>Magnoliopsida</taxon>
        <taxon>eudicotyledons</taxon>
        <taxon>Gunneridae</taxon>
        <taxon>Pentapetalae</taxon>
        <taxon>asterids</taxon>
        <taxon>lamiids</taxon>
        <taxon>Lamiales</taxon>
        <taxon>Oleaceae</taxon>
        <taxon>Forsythieae</taxon>
        <taxon>Forsythia</taxon>
    </lineage>
</organism>
<protein>
    <submittedName>
        <fullName evidence="6">Ulp1 protease family</fullName>
    </submittedName>
</protein>
<gene>
    <name evidence="6" type="ORF">Fot_49499</name>
</gene>
<feature type="region of interest" description="Disordered" evidence="4">
    <location>
        <begin position="1"/>
        <end position="51"/>
    </location>
</feature>
<dbReference type="SUPFAM" id="SSF54001">
    <property type="entry name" value="Cysteine proteinases"/>
    <property type="match status" value="1"/>
</dbReference>
<dbReference type="EMBL" id="JBFOLJ010000015">
    <property type="protein sequence ID" value="KAL2473763.1"/>
    <property type="molecule type" value="Genomic_DNA"/>
</dbReference>
<accession>A0ABD1QC24</accession>
<sequence>MASSRSGSKSRRKAKRRRNLSGSKRNRGINNGTAKPEKKTVNIPVPEGQTTDTVDADINLEKMTDKGSSHNINFNAKSVDALAAHSCGGKLDKKDCCYSKESIMRSIDALQSKHEQLISDQFTMKMEILNLFTDFANSIVDGIEAVTSIIAVNKFNVSAPPLSDMKNAGGHLIQLCSGDCGIFVIKFAEYIAENKIQEMPKNFDTKVARLNMASQLYKFACEKPYFNTFG</sequence>
<evidence type="ECO:0000256" key="1">
    <source>
        <dbReference type="ARBA" id="ARBA00005234"/>
    </source>
</evidence>
<comment type="caution">
    <text evidence="6">The sequence shown here is derived from an EMBL/GenBank/DDBJ whole genome shotgun (WGS) entry which is preliminary data.</text>
</comment>
<dbReference type="InterPro" id="IPR038765">
    <property type="entry name" value="Papain-like_cys_pep_sf"/>
</dbReference>
<evidence type="ECO:0000256" key="2">
    <source>
        <dbReference type="ARBA" id="ARBA00022670"/>
    </source>
</evidence>
<reference evidence="7" key="1">
    <citation type="submission" date="2024-07" db="EMBL/GenBank/DDBJ databases">
        <title>Two chromosome-level genome assemblies of Korean endemic species Abeliophyllum distichum and Forsythia ovata (Oleaceae).</title>
        <authorList>
            <person name="Jang H."/>
        </authorList>
    </citation>
    <scope>NUCLEOTIDE SEQUENCE [LARGE SCALE GENOMIC DNA]</scope>
</reference>